<gene>
    <name evidence="2" type="ORF">SAMN05444417_3362</name>
</gene>
<reference evidence="2 3" key="1">
    <citation type="submission" date="2016-11" db="EMBL/GenBank/DDBJ databases">
        <authorList>
            <person name="Jaros S."/>
            <person name="Januszkiewicz K."/>
            <person name="Wedrychowicz H."/>
        </authorList>
    </citation>
    <scope>NUCLEOTIDE SEQUENCE [LARGE SCALE GENOMIC DNA]</scope>
    <source>
        <strain evidence="2 3">DSM 100565</strain>
    </source>
</reference>
<evidence type="ECO:0000256" key="1">
    <source>
        <dbReference type="SAM" id="MobiDB-lite"/>
    </source>
</evidence>
<evidence type="ECO:0000313" key="2">
    <source>
        <dbReference type="EMBL" id="SHJ25690.1"/>
    </source>
</evidence>
<feature type="region of interest" description="Disordered" evidence="1">
    <location>
        <begin position="1"/>
        <end position="103"/>
    </location>
</feature>
<feature type="compositionally biased region" description="Gly residues" evidence="1">
    <location>
        <begin position="1"/>
        <end position="11"/>
    </location>
</feature>
<evidence type="ECO:0000313" key="3">
    <source>
        <dbReference type="Proteomes" id="UP000184292"/>
    </source>
</evidence>
<dbReference type="AlphaFoldDB" id="A0A1M6HU60"/>
<name>A0A1M6HU60_9RHOB</name>
<dbReference type="EMBL" id="FQYO01000007">
    <property type="protein sequence ID" value="SHJ25690.1"/>
    <property type="molecule type" value="Genomic_DNA"/>
</dbReference>
<feature type="compositionally biased region" description="Basic residues" evidence="1">
    <location>
        <begin position="52"/>
        <end position="61"/>
    </location>
</feature>
<feature type="compositionally biased region" description="Low complexity" evidence="1">
    <location>
        <begin position="210"/>
        <end position="219"/>
    </location>
</feature>
<accession>A0A1M6HU60</accession>
<dbReference type="Proteomes" id="UP000184292">
    <property type="component" value="Unassembled WGS sequence"/>
</dbReference>
<protein>
    <submittedName>
        <fullName evidence="2">Uncharacterized protein</fullName>
    </submittedName>
</protein>
<keyword evidence="3" id="KW-1185">Reference proteome</keyword>
<proteinExistence type="predicted"/>
<organism evidence="2 3">
    <name type="scientific">Wenxinia saemankumensis</name>
    <dbReference type="NCBI Taxonomy" id="1447782"/>
    <lineage>
        <taxon>Bacteria</taxon>
        <taxon>Pseudomonadati</taxon>
        <taxon>Pseudomonadota</taxon>
        <taxon>Alphaproteobacteria</taxon>
        <taxon>Rhodobacterales</taxon>
        <taxon>Roseobacteraceae</taxon>
        <taxon>Wenxinia</taxon>
    </lineage>
</organism>
<sequence length="239" mass="24568">MPHGRGSGTGPGARARGGRPSGPRGEWRMEDEGGASAAGQRPCPGGAGASGRGRRGLRRRARGAEAPQRDRLPRRGAQSAGRAGTIGKDGSARAGGRSRWTSGAGLDAALASLERRRALDDGQGGGAAGQVEARGGYRQPRRPVRPGSRQGEKAERKAERGHHAQPAQDQPVIAMAPVDHPGKIGGAAIPRKGRRGAPGNNPFPGPSRMAVPASSRPALPARPPLPVGPAYRKRQIDAA</sequence>
<feature type="region of interest" description="Disordered" evidence="1">
    <location>
        <begin position="117"/>
        <end position="239"/>
    </location>
</feature>
<feature type="compositionally biased region" description="Basic and acidic residues" evidence="1">
    <location>
        <begin position="150"/>
        <end position="162"/>
    </location>
</feature>